<keyword evidence="6" id="KW-0614">Plasmid</keyword>
<reference evidence="7" key="1">
    <citation type="submission" date="2015-11" db="EMBL/GenBank/DDBJ databases">
        <title>Complete genome sequence of a polyethylene-glycol degrader Sphingopyxis macrogoltabida 203N (NBRC 111659).</title>
        <authorList>
            <person name="Yoshiyuki O."/>
            <person name="Shouta N."/>
            <person name="Nagata Y."/>
            <person name="Numata M."/>
            <person name="Tsuchikane K."/>
            <person name="Hosoyama A."/>
            <person name="Yamazoe A."/>
            <person name="Tsuda M."/>
            <person name="Fujita N."/>
            <person name="Kawai F."/>
        </authorList>
    </citation>
    <scope>NUCLEOTIDE SEQUENCE [LARGE SCALE GENOMIC DNA]</scope>
    <source>
        <strain evidence="7">203N</strain>
        <plasmid evidence="7">unnamed1</plasmid>
    </source>
</reference>
<dbReference type="Gene3D" id="1.20.120.530">
    <property type="entry name" value="GntR ligand-binding domain-like"/>
    <property type="match status" value="1"/>
</dbReference>
<dbReference type="AlphaFoldDB" id="A0AAC9AZ09"/>
<proteinExistence type="predicted"/>
<dbReference type="InterPro" id="IPR011711">
    <property type="entry name" value="GntR_C"/>
</dbReference>
<feature type="coiled-coil region" evidence="4">
    <location>
        <begin position="115"/>
        <end position="142"/>
    </location>
</feature>
<keyword evidence="7" id="KW-1185">Reference proteome</keyword>
<dbReference type="GO" id="GO:0003677">
    <property type="term" value="F:DNA binding"/>
    <property type="evidence" value="ECO:0007669"/>
    <property type="project" value="UniProtKB-KW"/>
</dbReference>
<dbReference type="InterPro" id="IPR000524">
    <property type="entry name" value="Tscrpt_reg_HTH_GntR"/>
</dbReference>
<geneLocation type="plasmid" evidence="6 7">
    <name>unnamed1</name>
</geneLocation>
<dbReference type="InterPro" id="IPR036390">
    <property type="entry name" value="WH_DNA-bd_sf"/>
</dbReference>
<dbReference type="RefSeq" id="WP_054734577.1">
    <property type="nucleotide sequence ID" value="NZ_CP009430.1"/>
</dbReference>
<keyword evidence="1" id="KW-0805">Transcription regulation</keyword>
<dbReference type="PRINTS" id="PR00035">
    <property type="entry name" value="HTHGNTR"/>
</dbReference>
<evidence type="ECO:0000256" key="4">
    <source>
        <dbReference type="SAM" id="Coils"/>
    </source>
</evidence>
<evidence type="ECO:0000256" key="3">
    <source>
        <dbReference type="ARBA" id="ARBA00023163"/>
    </source>
</evidence>
<dbReference type="KEGG" id="smaz:LH19_26420"/>
<dbReference type="SUPFAM" id="SSF46785">
    <property type="entry name" value="Winged helix' DNA-binding domain"/>
    <property type="match status" value="1"/>
</dbReference>
<dbReference type="Pfam" id="PF07729">
    <property type="entry name" value="FCD"/>
    <property type="match status" value="1"/>
</dbReference>
<evidence type="ECO:0000313" key="6">
    <source>
        <dbReference type="EMBL" id="AMU92577.1"/>
    </source>
</evidence>
<dbReference type="SUPFAM" id="SSF48008">
    <property type="entry name" value="GntR ligand-binding domain-like"/>
    <property type="match status" value="1"/>
</dbReference>
<organism evidence="6 7">
    <name type="scientific">Sphingopyxis macrogoltabida</name>
    <name type="common">Sphingomonas macrogoltabidus</name>
    <dbReference type="NCBI Taxonomy" id="33050"/>
    <lineage>
        <taxon>Bacteria</taxon>
        <taxon>Pseudomonadati</taxon>
        <taxon>Pseudomonadota</taxon>
        <taxon>Alphaproteobacteria</taxon>
        <taxon>Sphingomonadales</taxon>
        <taxon>Sphingomonadaceae</taxon>
        <taxon>Sphingopyxis</taxon>
    </lineage>
</organism>
<dbReference type="CDD" id="cd07377">
    <property type="entry name" value="WHTH_GntR"/>
    <property type="match status" value="1"/>
</dbReference>
<accession>A0AAC9AZ09</accession>
<keyword evidence="2" id="KW-0238">DNA-binding</keyword>
<dbReference type="InterPro" id="IPR036388">
    <property type="entry name" value="WH-like_DNA-bd_sf"/>
</dbReference>
<dbReference type="PROSITE" id="PS50949">
    <property type="entry name" value="HTH_GNTR"/>
    <property type="match status" value="1"/>
</dbReference>
<evidence type="ECO:0000313" key="7">
    <source>
        <dbReference type="Proteomes" id="UP000076088"/>
    </source>
</evidence>
<keyword evidence="3" id="KW-0804">Transcription</keyword>
<name>A0AAC9AZ09_SPHMC</name>
<protein>
    <recommendedName>
        <fullName evidence="5">HTH gntR-type domain-containing protein</fullName>
    </recommendedName>
</protein>
<sequence>MFAKLDVTPAYRRVSDMVGEMITSGQLSAGDWLPTEAELSDQLGVNRSTVREGLRGLEHEGLVRRDGKRLRVAIPHYGELASRASRALVLHQITFRELFEASHAMETITATLAAKNITDDQLRALEKNIAEMNASIDDIDSVVALDIEFHDIIGEAANNRALSLAREPISLLFYPAGRIILSRLETQKRVLDAHRKIYSLMRERDVEGVETWMKRHMSDMKRGYDQIGISIDGPLDFVAAAVPDN</sequence>
<dbReference type="GO" id="GO:0003700">
    <property type="term" value="F:DNA-binding transcription factor activity"/>
    <property type="evidence" value="ECO:0007669"/>
    <property type="project" value="InterPro"/>
</dbReference>
<feature type="domain" description="HTH gntR-type" evidence="5">
    <location>
        <begin position="8"/>
        <end position="75"/>
    </location>
</feature>
<dbReference type="SMART" id="SM00895">
    <property type="entry name" value="FCD"/>
    <property type="match status" value="1"/>
</dbReference>
<dbReference type="InterPro" id="IPR008920">
    <property type="entry name" value="TF_FadR/GntR_C"/>
</dbReference>
<dbReference type="SMART" id="SM00345">
    <property type="entry name" value="HTH_GNTR"/>
    <property type="match status" value="1"/>
</dbReference>
<evidence type="ECO:0000259" key="5">
    <source>
        <dbReference type="PROSITE" id="PS50949"/>
    </source>
</evidence>
<keyword evidence="4" id="KW-0175">Coiled coil</keyword>
<dbReference type="PANTHER" id="PTHR43537">
    <property type="entry name" value="TRANSCRIPTIONAL REGULATOR, GNTR FAMILY"/>
    <property type="match status" value="1"/>
</dbReference>
<gene>
    <name evidence="6" type="ORF">ATM17_30420</name>
</gene>
<evidence type="ECO:0000256" key="2">
    <source>
        <dbReference type="ARBA" id="ARBA00023125"/>
    </source>
</evidence>
<dbReference type="Gene3D" id="1.10.10.10">
    <property type="entry name" value="Winged helix-like DNA-binding domain superfamily/Winged helix DNA-binding domain"/>
    <property type="match status" value="1"/>
</dbReference>
<dbReference type="EMBL" id="CP013345">
    <property type="protein sequence ID" value="AMU92577.1"/>
    <property type="molecule type" value="Genomic_DNA"/>
</dbReference>
<dbReference type="Proteomes" id="UP000076088">
    <property type="component" value="Plasmid unnamed1"/>
</dbReference>
<reference evidence="6 7" key="2">
    <citation type="journal article" date="2016" name="Genome Announc.">
        <title>Complete Genome Sequence of Sphingopyxis macrogoltabida Strain 203N (NBRC 111659), a Polyethylene Glycol Degrader.</title>
        <authorList>
            <person name="Ohtsubo Y."/>
            <person name="Nonoyama S."/>
            <person name="Nagata Y."/>
            <person name="Numata M."/>
            <person name="Tsuchikane K."/>
            <person name="Hosoyama A."/>
            <person name="Yamazoe A."/>
            <person name="Tsuda M."/>
            <person name="Fujita N."/>
            <person name="Kawai F."/>
        </authorList>
    </citation>
    <scope>NUCLEOTIDE SEQUENCE [LARGE SCALE GENOMIC DNA]</scope>
    <source>
        <strain evidence="6 7">203N</strain>
    </source>
</reference>
<dbReference type="PANTHER" id="PTHR43537:SF5">
    <property type="entry name" value="UXU OPERON TRANSCRIPTIONAL REGULATOR"/>
    <property type="match status" value="1"/>
</dbReference>
<evidence type="ECO:0000256" key="1">
    <source>
        <dbReference type="ARBA" id="ARBA00023015"/>
    </source>
</evidence>
<dbReference type="Pfam" id="PF00392">
    <property type="entry name" value="GntR"/>
    <property type="match status" value="1"/>
</dbReference>